<evidence type="ECO:0000256" key="1">
    <source>
        <dbReference type="SAM" id="Phobius"/>
    </source>
</evidence>
<evidence type="ECO:0000313" key="2">
    <source>
        <dbReference type="EMBL" id="GAA0343659.1"/>
    </source>
</evidence>
<dbReference type="Proteomes" id="UP001500782">
    <property type="component" value="Unassembled WGS sequence"/>
</dbReference>
<gene>
    <name evidence="2" type="ORF">GCM10008967_37640</name>
</gene>
<name>A0ABP3GEQ5_9BACI</name>
<keyword evidence="3" id="KW-1185">Reference proteome</keyword>
<comment type="caution">
    <text evidence="2">The sequence shown here is derived from an EMBL/GenBank/DDBJ whole genome shotgun (WGS) entry which is preliminary data.</text>
</comment>
<accession>A0ABP3GEQ5</accession>
<evidence type="ECO:0000313" key="3">
    <source>
        <dbReference type="Proteomes" id="UP001500782"/>
    </source>
</evidence>
<organism evidence="2 3">
    <name type="scientific">Bacillus carboniphilus</name>
    <dbReference type="NCBI Taxonomy" id="86663"/>
    <lineage>
        <taxon>Bacteria</taxon>
        <taxon>Bacillati</taxon>
        <taxon>Bacillota</taxon>
        <taxon>Bacilli</taxon>
        <taxon>Bacillales</taxon>
        <taxon>Bacillaceae</taxon>
        <taxon>Bacillus</taxon>
    </lineage>
</organism>
<protein>
    <recommendedName>
        <fullName evidence="4">DUF3139 domain-containing protein</fullName>
    </recommendedName>
</protein>
<keyword evidence="1" id="KW-1133">Transmembrane helix</keyword>
<keyword evidence="1" id="KW-0812">Transmembrane</keyword>
<sequence length="119" mass="13917">MRFFLKKRAIFSIIAGVVVLFVSYKTYTFFNGSPIERQELVKSVIELFENEGRMDDVESMATRYDSNAGDFDVVVKFKDEPNMNYIYLNGKNGPKSLEKQTDRELKQTYHGEFEYVDLD</sequence>
<dbReference type="EMBL" id="BAAADJ010000062">
    <property type="protein sequence ID" value="GAA0343659.1"/>
    <property type="molecule type" value="Genomic_DNA"/>
</dbReference>
<evidence type="ECO:0008006" key="4">
    <source>
        <dbReference type="Google" id="ProtNLM"/>
    </source>
</evidence>
<reference evidence="3" key="1">
    <citation type="journal article" date="2019" name="Int. J. Syst. Evol. Microbiol.">
        <title>The Global Catalogue of Microorganisms (GCM) 10K type strain sequencing project: providing services to taxonomists for standard genome sequencing and annotation.</title>
        <authorList>
            <consortium name="The Broad Institute Genomics Platform"/>
            <consortium name="The Broad Institute Genome Sequencing Center for Infectious Disease"/>
            <person name="Wu L."/>
            <person name="Ma J."/>
        </authorList>
    </citation>
    <scope>NUCLEOTIDE SEQUENCE [LARGE SCALE GENOMIC DNA]</scope>
    <source>
        <strain evidence="3">JCM 9731</strain>
    </source>
</reference>
<feature type="transmembrane region" description="Helical" evidence="1">
    <location>
        <begin position="9"/>
        <end position="30"/>
    </location>
</feature>
<proteinExistence type="predicted"/>
<dbReference type="InterPro" id="IPR021486">
    <property type="entry name" value="DUF3139"/>
</dbReference>
<keyword evidence="1" id="KW-0472">Membrane</keyword>
<dbReference type="RefSeq" id="WP_343802644.1">
    <property type="nucleotide sequence ID" value="NZ_BAAADJ010000062.1"/>
</dbReference>
<dbReference type="Pfam" id="PF11337">
    <property type="entry name" value="DUF3139"/>
    <property type="match status" value="1"/>
</dbReference>